<feature type="region of interest" description="Disordered" evidence="1">
    <location>
        <begin position="1"/>
        <end position="149"/>
    </location>
</feature>
<feature type="domain" description="DUF7905" evidence="2">
    <location>
        <begin position="395"/>
        <end position="698"/>
    </location>
</feature>
<feature type="compositionally biased region" description="Polar residues" evidence="1">
    <location>
        <begin position="134"/>
        <end position="146"/>
    </location>
</feature>
<comment type="caution">
    <text evidence="3">The sequence shown here is derived from an EMBL/GenBank/DDBJ whole genome shotgun (WGS) entry which is preliminary data.</text>
</comment>
<keyword evidence="4" id="KW-1185">Reference proteome</keyword>
<feature type="region of interest" description="Disordered" evidence="1">
    <location>
        <begin position="744"/>
        <end position="774"/>
    </location>
</feature>
<sequence>MDVPETGSCHAEWFLQDYGRPPIDEVPPRETPNTQQPERRPSPIPESALKRPTLQKRHHSSQPSISLPLRPVIAPGPTKTNYVPCPPQLLLRQPGRSGADQAQGIQGRGSRSENSAPQIHFKSSPGKIGEGQSHRQSGQQRPPTITDSDELLKLPVEFFKLTVARRGSDDSKTRHCQTPLPSRAGIYDDIRKATRAIIRETAHSPNQVLLRGDPGSIARAKALLLNKVETITKTAHGYTPVDDRIVLQAQKASAALLALRKEPPVHIVVCKLIFYWPRDGPTIKTCFGDELEELDFLRKKYSVHIYIQTELDHHICFASDRKFDKSTITNIIRRLWTHHFARSQIKTKLYMIQPPEPNTQGDRIFIAKNNGVAQANIFRYQSNQSPGHFEASRHETSNLSAMNQRNMCDNLDRCVRTMKHIDCDMRICVKFGTFILDRWKTINGVSQYPLQEFPEMLLDERWQGRLVPGHIVPVLMKTMEPFSLNLPQTVLLRRFKNSGDFLELKDATKVLASLETVKVRQSVAFEFVHSQYAKNRLSLNVEFSQNPGAIESGSAQHYWFQTPVAGTRQSPPMQLSMMDFERTDWEIELKFLEPMAEDDISEAQRKFAASVKLDPMYRGALITSKPERRTFFQDNVSISRFVQKSSLQFKIKRTKYILELARFEEFQYFTAGRARLAPPKVRWGARLTNLLWEHLLSDWHERPNDLTFNSLFPGDERKGPNKDNPSVQEFLRIVKQVAILLGPQPQPYDKMPNDPDEEDANSSGVLESELGILF</sequence>
<proteinExistence type="predicted"/>
<dbReference type="Pfam" id="PF25482">
    <property type="entry name" value="DUF7905"/>
    <property type="match status" value="1"/>
</dbReference>
<evidence type="ECO:0000313" key="3">
    <source>
        <dbReference type="EMBL" id="KAJ5226846.1"/>
    </source>
</evidence>
<dbReference type="OrthoDB" id="4739136at2759"/>
<evidence type="ECO:0000259" key="2">
    <source>
        <dbReference type="Pfam" id="PF25482"/>
    </source>
</evidence>
<dbReference type="Proteomes" id="UP001147733">
    <property type="component" value="Unassembled WGS sequence"/>
</dbReference>
<dbReference type="InterPro" id="IPR057227">
    <property type="entry name" value="DUF7905"/>
</dbReference>
<dbReference type="AlphaFoldDB" id="A0A9W9NV96"/>
<accession>A0A9W9NV96</accession>
<dbReference type="RefSeq" id="XP_056499211.1">
    <property type="nucleotide sequence ID" value="XM_056645770.1"/>
</dbReference>
<evidence type="ECO:0000313" key="4">
    <source>
        <dbReference type="Proteomes" id="UP001147733"/>
    </source>
</evidence>
<dbReference type="GeneID" id="81384937"/>
<reference evidence="3" key="1">
    <citation type="submission" date="2022-11" db="EMBL/GenBank/DDBJ databases">
        <authorList>
            <person name="Petersen C."/>
        </authorList>
    </citation>
    <scope>NUCLEOTIDE SEQUENCE</scope>
    <source>
        <strain evidence="3">IBT 23319</strain>
    </source>
</reference>
<evidence type="ECO:0000256" key="1">
    <source>
        <dbReference type="SAM" id="MobiDB-lite"/>
    </source>
</evidence>
<protein>
    <recommendedName>
        <fullName evidence="2">DUF7905 domain-containing protein</fullName>
    </recommendedName>
</protein>
<organism evidence="3 4">
    <name type="scientific">Penicillium citrinum</name>
    <dbReference type="NCBI Taxonomy" id="5077"/>
    <lineage>
        <taxon>Eukaryota</taxon>
        <taxon>Fungi</taxon>
        <taxon>Dikarya</taxon>
        <taxon>Ascomycota</taxon>
        <taxon>Pezizomycotina</taxon>
        <taxon>Eurotiomycetes</taxon>
        <taxon>Eurotiomycetidae</taxon>
        <taxon>Eurotiales</taxon>
        <taxon>Aspergillaceae</taxon>
        <taxon>Penicillium</taxon>
    </lineage>
</organism>
<reference evidence="3" key="2">
    <citation type="journal article" date="2023" name="IMA Fungus">
        <title>Comparative genomic study of the Penicillium genus elucidates a diverse pangenome and 15 lateral gene transfer events.</title>
        <authorList>
            <person name="Petersen C."/>
            <person name="Sorensen T."/>
            <person name="Nielsen M.R."/>
            <person name="Sondergaard T.E."/>
            <person name="Sorensen J.L."/>
            <person name="Fitzpatrick D.A."/>
            <person name="Frisvad J.C."/>
            <person name="Nielsen K.L."/>
        </authorList>
    </citation>
    <scope>NUCLEOTIDE SEQUENCE</scope>
    <source>
        <strain evidence="3">IBT 23319</strain>
    </source>
</reference>
<gene>
    <name evidence="3" type="ORF">N7469_006852</name>
</gene>
<dbReference type="EMBL" id="JAPQKT010000006">
    <property type="protein sequence ID" value="KAJ5226846.1"/>
    <property type="molecule type" value="Genomic_DNA"/>
</dbReference>
<name>A0A9W9NV96_PENCI</name>